<feature type="region of interest" description="Disordered" evidence="1">
    <location>
        <begin position="163"/>
        <end position="237"/>
    </location>
</feature>
<organism evidence="2">
    <name type="scientific">Mytilinidion resinicola</name>
    <dbReference type="NCBI Taxonomy" id="574789"/>
    <lineage>
        <taxon>Eukaryota</taxon>
        <taxon>Fungi</taxon>
        <taxon>Dikarya</taxon>
        <taxon>Ascomycota</taxon>
        <taxon>Pezizomycotina</taxon>
        <taxon>Dothideomycetes</taxon>
        <taxon>Pleosporomycetidae</taxon>
        <taxon>Mytilinidiales</taxon>
        <taxon>Mytilinidiaceae</taxon>
        <taxon>Mytilinidion</taxon>
    </lineage>
</organism>
<feature type="compositionally biased region" description="Polar residues" evidence="1">
    <location>
        <begin position="212"/>
        <end position="227"/>
    </location>
</feature>
<evidence type="ECO:0000313" key="2">
    <source>
        <dbReference type="EMBL" id="KAF2805929.1"/>
    </source>
</evidence>
<dbReference type="Proteomes" id="UP000504636">
    <property type="component" value="Unplaced"/>
</dbReference>
<accession>A0A6A6YBD2</accession>
<dbReference type="GeneID" id="54464710"/>
<name>A0A6A6YBD2_9PEZI</name>
<feature type="compositionally biased region" description="Low complexity" evidence="1">
    <location>
        <begin position="165"/>
        <end position="178"/>
    </location>
</feature>
<evidence type="ECO:0000256" key="1">
    <source>
        <dbReference type="SAM" id="MobiDB-lite"/>
    </source>
</evidence>
<sequence length="237" mass="25432">MILSRRGRVQVSPLAVWPPRVRSLHGRRDGPLGTAGTTINCGCWCFEGIVAQTIKPTTAEQRAVCLGVFSERRRGPNVAATRRGPLGLGEVQTSTRRLAPNAGNIAGGSDSHLIKASSQTHFRTMQREQSSNGISERCCRRLARQKVLRQKAARMLDGGSIQGLQPAAASRPAQQRVAGRAEGVRAESEADSPPAAAAIGRGWGRHSEHYSDTVSSRRASRQLPSTRDSGHARLCAA</sequence>
<keyword evidence="3" id="KW-1185">Reference proteome</keyword>
<reference evidence="2 4" key="1">
    <citation type="journal article" date="2020" name="Stud. Mycol.">
        <title>101 Dothideomycetes genomes: a test case for predicting lifestyles and emergence of pathogens.</title>
        <authorList>
            <person name="Haridas S."/>
            <person name="Albert R."/>
            <person name="Binder M."/>
            <person name="Bloem J."/>
            <person name="Labutti K."/>
            <person name="Salamov A."/>
            <person name="Andreopoulos B."/>
            <person name="Baker S."/>
            <person name="Barry K."/>
            <person name="Bills G."/>
            <person name="Bluhm B."/>
            <person name="Cannon C."/>
            <person name="Castanera R."/>
            <person name="Culley D."/>
            <person name="Daum C."/>
            <person name="Ezra D."/>
            <person name="Gonzalez J."/>
            <person name="Henrissat B."/>
            <person name="Kuo A."/>
            <person name="Liang C."/>
            <person name="Lipzen A."/>
            <person name="Lutzoni F."/>
            <person name="Magnuson J."/>
            <person name="Mondo S."/>
            <person name="Nolan M."/>
            <person name="Ohm R."/>
            <person name="Pangilinan J."/>
            <person name="Park H.-J."/>
            <person name="Ramirez L."/>
            <person name="Alfaro M."/>
            <person name="Sun H."/>
            <person name="Tritt A."/>
            <person name="Yoshinaga Y."/>
            <person name="Zwiers L.-H."/>
            <person name="Turgeon B."/>
            <person name="Goodwin S."/>
            <person name="Spatafora J."/>
            <person name="Crous P."/>
            <person name="Grigoriev I."/>
        </authorList>
    </citation>
    <scope>NUCLEOTIDE SEQUENCE</scope>
    <source>
        <strain evidence="2 4">CBS 304.34</strain>
    </source>
</reference>
<reference evidence="4" key="2">
    <citation type="submission" date="2020-04" db="EMBL/GenBank/DDBJ databases">
        <authorList>
            <consortium name="NCBI Genome Project"/>
        </authorList>
    </citation>
    <scope>NUCLEOTIDE SEQUENCE</scope>
    <source>
        <strain evidence="4">CBS 304.34</strain>
    </source>
</reference>
<reference evidence="4" key="3">
    <citation type="submission" date="2025-04" db="UniProtKB">
        <authorList>
            <consortium name="RefSeq"/>
        </authorList>
    </citation>
    <scope>IDENTIFICATION</scope>
    <source>
        <strain evidence="4">CBS 304.34</strain>
    </source>
</reference>
<protein>
    <submittedName>
        <fullName evidence="2 4">Uncharacterized protein</fullName>
    </submittedName>
</protein>
<gene>
    <name evidence="2 4" type="ORF">BDZ99DRAFT_501483</name>
</gene>
<evidence type="ECO:0000313" key="3">
    <source>
        <dbReference type="Proteomes" id="UP000504636"/>
    </source>
</evidence>
<dbReference type="EMBL" id="MU003708">
    <property type="protein sequence ID" value="KAF2805929.1"/>
    <property type="molecule type" value="Genomic_DNA"/>
</dbReference>
<proteinExistence type="predicted"/>
<evidence type="ECO:0000313" key="4">
    <source>
        <dbReference type="RefSeq" id="XP_033572893.1"/>
    </source>
</evidence>
<dbReference type="RefSeq" id="XP_033572893.1">
    <property type="nucleotide sequence ID" value="XM_033723817.1"/>
</dbReference>
<dbReference type="AlphaFoldDB" id="A0A6A6YBD2"/>